<protein>
    <submittedName>
        <fullName evidence="1">Uncharacterized protein</fullName>
    </submittedName>
</protein>
<gene>
    <name evidence="1" type="ORF">LMG22037_05515</name>
</gene>
<dbReference type="AlphaFoldDB" id="A0A6J5C868"/>
<organism evidence="1 2">
    <name type="scientific">Paraburkholderia phenoliruptrix</name>
    <dbReference type="NCBI Taxonomy" id="252970"/>
    <lineage>
        <taxon>Bacteria</taxon>
        <taxon>Pseudomonadati</taxon>
        <taxon>Pseudomonadota</taxon>
        <taxon>Betaproteobacteria</taxon>
        <taxon>Burkholderiales</taxon>
        <taxon>Burkholderiaceae</taxon>
        <taxon>Paraburkholderia</taxon>
    </lineage>
</organism>
<evidence type="ECO:0000313" key="2">
    <source>
        <dbReference type="Proteomes" id="UP000494249"/>
    </source>
</evidence>
<reference evidence="1 2" key="1">
    <citation type="submission" date="2020-04" db="EMBL/GenBank/DDBJ databases">
        <authorList>
            <person name="De Canck E."/>
        </authorList>
    </citation>
    <scope>NUCLEOTIDE SEQUENCE [LARGE SCALE GENOMIC DNA]</scope>
    <source>
        <strain evidence="1 2">LMG 22037</strain>
    </source>
</reference>
<evidence type="ECO:0000313" key="1">
    <source>
        <dbReference type="EMBL" id="CAB3730205.1"/>
    </source>
</evidence>
<dbReference type="Proteomes" id="UP000494249">
    <property type="component" value="Unassembled WGS sequence"/>
</dbReference>
<dbReference type="EMBL" id="CADIKB010000040">
    <property type="protein sequence ID" value="CAB3730205.1"/>
    <property type="molecule type" value="Genomic_DNA"/>
</dbReference>
<accession>A0A6J5C868</accession>
<proteinExistence type="predicted"/>
<name>A0A6J5C868_9BURK</name>
<sequence length="64" mass="7411">MKRVIGWPIAWALFWIGHVLSRPLIWWHWADCLAPVLYPAYSRCMLASSDVQDWAGTKGPWEAV</sequence>